<keyword evidence="3" id="KW-1185">Reference proteome</keyword>
<accession>A0A4P6ZK56</accession>
<evidence type="ECO:0000313" key="2">
    <source>
        <dbReference type="EMBL" id="QBP18044.1"/>
    </source>
</evidence>
<dbReference type="AlphaFoldDB" id="A0A4P6ZK56"/>
<dbReference type="RefSeq" id="WP_133441601.1">
    <property type="nucleotide sequence ID" value="NZ_CP034726.1"/>
</dbReference>
<dbReference type="Proteomes" id="UP000294321">
    <property type="component" value="Chromosome"/>
</dbReference>
<reference evidence="3" key="1">
    <citation type="submission" date="2018-12" db="EMBL/GenBank/DDBJ databases">
        <title>A new species of lactobacillus.</title>
        <authorList>
            <person name="Jian Y."/>
            <person name="Xin L."/>
            <person name="Hong Z.J."/>
            <person name="Ming L.Z."/>
            <person name="Hong X.Z."/>
        </authorList>
    </citation>
    <scope>NUCLEOTIDE SEQUENCE [LARGE SCALE GENOMIC DNA]</scope>
    <source>
        <strain evidence="3">HSLZ-75</strain>
    </source>
</reference>
<dbReference type="KEGG" id="lji:ELX58_02530"/>
<sequence length="105" mass="12286">MQAPRALKYGRDFENNPKFQKLPTKPKKHLTGEIQDCTISFSRDLSKQRLSIAFTDLKSFLNQYPIPYVYLYQNQKWQLLRQNGRDLSTPADLRNVIAKLLSKKA</sequence>
<organism evidence="2 3">
    <name type="scientific">Acetilactobacillus jinshanensis</name>
    <dbReference type="NCBI Taxonomy" id="1720083"/>
    <lineage>
        <taxon>Bacteria</taxon>
        <taxon>Bacillati</taxon>
        <taxon>Bacillota</taxon>
        <taxon>Bacilli</taxon>
        <taxon>Lactobacillales</taxon>
        <taxon>Lactobacillaceae</taxon>
        <taxon>Acetilactobacillus</taxon>
    </lineage>
</organism>
<dbReference type="EMBL" id="CP034726">
    <property type="protein sequence ID" value="QBP18044.1"/>
    <property type="molecule type" value="Genomic_DNA"/>
</dbReference>
<evidence type="ECO:0000313" key="3">
    <source>
        <dbReference type="Proteomes" id="UP000294321"/>
    </source>
</evidence>
<gene>
    <name evidence="2" type="ORF">ELX58_02530</name>
</gene>
<proteinExistence type="predicted"/>
<name>A0A4P6ZK56_9LACO</name>
<feature type="region of interest" description="Disordered" evidence="1">
    <location>
        <begin position="1"/>
        <end position="26"/>
    </location>
</feature>
<evidence type="ECO:0000256" key="1">
    <source>
        <dbReference type="SAM" id="MobiDB-lite"/>
    </source>
</evidence>
<protein>
    <submittedName>
        <fullName evidence="2">Uncharacterized protein</fullName>
    </submittedName>
</protein>